<dbReference type="CDD" id="cd22584">
    <property type="entry name" value="Rcat_RBR_unk"/>
    <property type="match status" value="1"/>
</dbReference>
<dbReference type="InterPro" id="IPR013083">
    <property type="entry name" value="Znf_RING/FYVE/PHD"/>
</dbReference>
<dbReference type="InterPro" id="IPR031127">
    <property type="entry name" value="E3_UB_ligase_RBR"/>
</dbReference>
<evidence type="ECO:0000256" key="4">
    <source>
        <dbReference type="ARBA" id="ARBA00022723"/>
    </source>
</evidence>
<evidence type="ECO:0000313" key="12">
    <source>
        <dbReference type="Proteomes" id="UP000807342"/>
    </source>
</evidence>
<sequence>MQNLRSGNPYYTRPASSISNATSTITSPRLGSTGFRPSSIASGSTGYSVSDTSSARTLTNPNTNNDDIDMETSALIAELLYSDMQEILGSRKGKARTGAPLTDAEYALQLQSEQLEGMLTEVQDADIARRMQDALRMDRALIEEMALSEKVAQQDHEAALALERGEAMPRATKEQLSMGRGGVGGDGVLSGDMMEALSPKLKPTVPASALDKGKGKVVSFGSPPSPIPRLPGPALRFQPVERPQCVSCDDKIPAHKAFLKATCEHHYCTDCIINLVRAATTDESLFPVRCCRKAIPTESLTRFLSNALLTLFRAKSKEFGTPANARVYCCVPTCSAFLGNAEEAKGLSSWADRWGFISPPENLRCEKCRIETCIECRQRGHPNDTCKQNGAAQQVKELAREQKWQTCPKCERIIELSFGCNHMTCYCGHEFCYECAAEWKTCGCEQWEERRLYVTAEARMEREFGERARVEQPIAWEREVEAFAQNLRVNHDCFPGHRWKSHGPGMCEECGMYMPLFLKECKDCMLTVCRRCSFNRL</sequence>
<evidence type="ECO:0000256" key="5">
    <source>
        <dbReference type="ARBA" id="ARBA00022737"/>
    </source>
</evidence>
<keyword evidence="5" id="KW-0677">Repeat</keyword>
<gene>
    <name evidence="11" type="ORF">P691DRAFT_809609</name>
</gene>
<feature type="compositionally biased region" description="Polar residues" evidence="9">
    <location>
        <begin position="35"/>
        <end position="65"/>
    </location>
</feature>
<dbReference type="InterPro" id="IPR044066">
    <property type="entry name" value="TRIAD_supradom"/>
</dbReference>
<evidence type="ECO:0000256" key="1">
    <source>
        <dbReference type="ARBA" id="ARBA00001798"/>
    </source>
</evidence>
<dbReference type="GO" id="GO:0008270">
    <property type="term" value="F:zinc ion binding"/>
    <property type="evidence" value="ECO:0007669"/>
    <property type="project" value="UniProtKB-KW"/>
</dbReference>
<dbReference type="InterPro" id="IPR017907">
    <property type="entry name" value="Znf_RING_CS"/>
</dbReference>
<dbReference type="EC" id="2.3.2.31" evidence="2"/>
<dbReference type="GO" id="GO:0061630">
    <property type="term" value="F:ubiquitin protein ligase activity"/>
    <property type="evidence" value="ECO:0007669"/>
    <property type="project" value="UniProtKB-EC"/>
</dbReference>
<keyword evidence="6" id="KW-0863">Zinc-finger</keyword>
<comment type="catalytic activity">
    <reaction evidence="1">
        <text>[E2 ubiquitin-conjugating enzyme]-S-ubiquitinyl-L-cysteine + [acceptor protein]-L-lysine = [E2 ubiquitin-conjugating enzyme]-L-cysteine + [acceptor protein]-N(6)-ubiquitinyl-L-lysine.</text>
        <dbReference type="EC" id="2.3.2.31"/>
    </reaction>
</comment>
<evidence type="ECO:0000259" key="10">
    <source>
        <dbReference type="PROSITE" id="PS51873"/>
    </source>
</evidence>
<evidence type="ECO:0000256" key="9">
    <source>
        <dbReference type="SAM" id="MobiDB-lite"/>
    </source>
</evidence>
<proteinExistence type="predicted"/>
<accession>A0A9P6C424</accession>
<keyword evidence="8" id="KW-0862">Zinc</keyword>
<dbReference type="PANTHER" id="PTHR11685">
    <property type="entry name" value="RBR FAMILY RING FINGER AND IBR DOMAIN-CONTAINING"/>
    <property type="match status" value="1"/>
</dbReference>
<evidence type="ECO:0000256" key="6">
    <source>
        <dbReference type="ARBA" id="ARBA00022771"/>
    </source>
</evidence>
<name>A0A9P6C424_9AGAR</name>
<keyword evidence="4" id="KW-0479">Metal-binding</keyword>
<reference evidence="11" key="1">
    <citation type="submission" date="2020-11" db="EMBL/GenBank/DDBJ databases">
        <authorList>
            <consortium name="DOE Joint Genome Institute"/>
            <person name="Ahrendt S."/>
            <person name="Riley R."/>
            <person name="Andreopoulos W."/>
            <person name="Labutti K."/>
            <person name="Pangilinan J."/>
            <person name="Ruiz-Duenas F.J."/>
            <person name="Barrasa J.M."/>
            <person name="Sanchez-Garcia M."/>
            <person name="Camarero S."/>
            <person name="Miyauchi S."/>
            <person name="Serrano A."/>
            <person name="Linde D."/>
            <person name="Babiker R."/>
            <person name="Drula E."/>
            <person name="Ayuso-Fernandez I."/>
            <person name="Pacheco R."/>
            <person name="Padilla G."/>
            <person name="Ferreira P."/>
            <person name="Barriuso J."/>
            <person name="Kellner H."/>
            <person name="Castanera R."/>
            <person name="Alfaro M."/>
            <person name="Ramirez L."/>
            <person name="Pisabarro A.G."/>
            <person name="Kuo A."/>
            <person name="Tritt A."/>
            <person name="Lipzen A."/>
            <person name="He G."/>
            <person name="Yan M."/>
            <person name="Ng V."/>
            <person name="Cullen D."/>
            <person name="Martin F."/>
            <person name="Rosso M.-N."/>
            <person name="Henrissat B."/>
            <person name="Hibbett D."/>
            <person name="Martinez A.T."/>
            <person name="Grigoriev I.V."/>
        </authorList>
    </citation>
    <scope>NUCLEOTIDE SEQUENCE</scope>
    <source>
        <strain evidence="11">MF-IS2</strain>
    </source>
</reference>
<dbReference type="Proteomes" id="UP000807342">
    <property type="component" value="Unassembled WGS sequence"/>
</dbReference>
<dbReference type="PROSITE" id="PS51873">
    <property type="entry name" value="TRIAD"/>
    <property type="match status" value="1"/>
</dbReference>
<dbReference type="GO" id="GO:0016567">
    <property type="term" value="P:protein ubiquitination"/>
    <property type="evidence" value="ECO:0007669"/>
    <property type="project" value="InterPro"/>
</dbReference>
<keyword evidence="7" id="KW-0833">Ubl conjugation pathway</keyword>
<keyword evidence="12" id="KW-1185">Reference proteome</keyword>
<dbReference type="AlphaFoldDB" id="A0A9P6C424"/>
<feature type="region of interest" description="Disordered" evidence="9">
    <location>
        <begin position="206"/>
        <end position="232"/>
    </location>
</feature>
<feature type="region of interest" description="Disordered" evidence="9">
    <location>
        <begin position="1"/>
        <end position="69"/>
    </location>
</feature>
<dbReference type="SUPFAM" id="SSF57850">
    <property type="entry name" value="RING/U-box"/>
    <property type="match status" value="2"/>
</dbReference>
<dbReference type="Gene3D" id="1.20.120.1750">
    <property type="match status" value="1"/>
</dbReference>
<evidence type="ECO:0000256" key="7">
    <source>
        <dbReference type="ARBA" id="ARBA00022786"/>
    </source>
</evidence>
<evidence type="ECO:0000256" key="2">
    <source>
        <dbReference type="ARBA" id="ARBA00012251"/>
    </source>
</evidence>
<keyword evidence="3" id="KW-0808">Transferase</keyword>
<dbReference type="Pfam" id="PF01485">
    <property type="entry name" value="IBR"/>
    <property type="match status" value="2"/>
</dbReference>
<dbReference type="PROSITE" id="PS00518">
    <property type="entry name" value="ZF_RING_1"/>
    <property type="match status" value="2"/>
</dbReference>
<dbReference type="Gene3D" id="3.30.40.10">
    <property type="entry name" value="Zinc/RING finger domain, C3HC4 (zinc finger)"/>
    <property type="match status" value="1"/>
</dbReference>
<dbReference type="EMBL" id="MU151098">
    <property type="protein sequence ID" value="KAF9450772.1"/>
    <property type="molecule type" value="Genomic_DNA"/>
</dbReference>
<dbReference type="OrthoDB" id="9977870at2759"/>
<evidence type="ECO:0000256" key="8">
    <source>
        <dbReference type="ARBA" id="ARBA00022833"/>
    </source>
</evidence>
<comment type="caution">
    <text evidence="11">The sequence shown here is derived from an EMBL/GenBank/DDBJ whole genome shotgun (WGS) entry which is preliminary data.</text>
</comment>
<protein>
    <recommendedName>
        <fullName evidence="2">RBR-type E3 ubiquitin transferase</fullName>
        <ecNumber evidence="2">2.3.2.31</ecNumber>
    </recommendedName>
</protein>
<evidence type="ECO:0000313" key="11">
    <source>
        <dbReference type="EMBL" id="KAF9450772.1"/>
    </source>
</evidence>
<dbReference type="InterPro" id="IPR002867">
    <property type="entry name" value="IBR_dom"/>
</dbReference>
<organism evidence="11 12">
    <name type="scientific">Macrolepiota fuliginosa MF-IS2</name>
    <dbReference type="NCBI Taxonomy" id="1400762"/>
    <lineage>
        <taxon>Eukaryota</taxon>
        <taxon>Fungi</taxon>
        <taxon>Dikarya</taxon>
        <taxon>Basidiomycota</taxon>
        <taxon>Agaricomycotina</taxon>
        <taxon>Agaricomycetes</taxon>
        <taxon>Agaricomycetidae</taxon>
        <taxon>Agaricales</taxon>
        <taxon>Agaricineae</taxon>
        <taxon>Agaricaceae</taxon>
        <taxon>Macrolepiota</taxon>
    </lineage>
</organism>
<feature type="compositionally biased region" description="Low complexity" evidence="9">
    <location>
        <begin position="15"/>
        <end position="27"/>
    </location>
</feature>
<evidence type="ECO:0000256" key="3">
    <source>
        <dbReference type="ARBA" id="ARBA00022679"/>
    </source>
</evidence>
<feature type="domain" description="RING-type" evidence="10">
    <location>
        <begin position="238"/>
        <end position="454"/>
    </location>
</feature>